<keyword evidence="1" id="KW-0472">Membrane</keyword>
<organism evidence="2 3">
    <name type="scientific">Enterococcus phage phiSHEF13</name>
    <dbReference type="NCBI Taxonomy" id="2918648"/>
    <lineage>
        <taxon>Viruses</taxon>
        <taxon>Duplodnaviria</taxon>
        <taxon>Heunggongvirae</taxon>
        <taxon>Uroviricota</taxon>
        <taxon>Caudoviricetes</taxon>
        <taxon>Herelleviridae</taxon>
        <taxon>Brockvirinae</taxon>
        <taxon>Schiekvirus</taxon>
        <taxon>Schiekvirus Shef13</taxon>
    </lineage>
</organism>
<reference evidence="2 3" key="1">
    <citation type="submission" date="2021-12" db="EMBL/GenBank/DDBJ databases">
        <authorList>
            <person name="Alrafaie A.M."/>
            <person name="Stafford G.P."/>
        </authorList>
    </citation>
    <scope>NUCLEOTIDE SEQUENCE [LARGE SCALE GENOMIC DNA]</scope>
</reference>
<dbReference type="Proteomes" id="UP000829563">
    <property type="component" value="Segment"/>
</dbReference>
<proteinExistence type="predicted"/>
<keyword evidence="3" id="KW-1185">Reference proteome</keyword>
<keyword evidence="1" id="KW-1133">Transmembrane helix</keyword>
<accession>A0AAE9FM15</accession>
<evidence type="ECO:0008006" key="4">
    <source>
        <dbReference type="Google" id="ProtNLM"/>
    </source>
</evidence>
<name>A0AAE9FM15_9CAUD</name>
<protein>
    <recommendedName>
        <fullName evidence="4">Transmembrane protein</fullName>
    </recommendedName>
</protein>
<sequence>MEKQKQVITRKQYEEIMARYDKVDYAIIAGFIIFGTIIFGFGGFVFMAVVGAFTFPRMKQKSINLIEQDYIVEDDIVEDDIQQ</sequence>
<dbReference type="EMBL" id="OL799258">
    <property type="protein sequence ID" value="UMO76807.1"/>
    <property type="molecule type" value="Genomic_DNA"/>
</dbReference>
<keyword evidence="1" id="KW-0812">Transmembrane</keyword>
<evidence type="ECO:0000313" key="2">
    <source>
        <dbReference type="EMBL" id="UMO76807.1"/>
    </source>
</evidence>
<evidence type="ECO:0000256" key="1">
    <source>
        <dbReference type="SAM" id="Phobius"/>
    </source>
</evidence>
<feature type="transmembrane region" description="Helical" evidence="1">
    <location>
        <begin position="25"/>
        <end position="55"/>
    </location>
</feature>
<evidence type="ECO:0000313" key="3">
    <source>
        <dbReference type="Proteomes" id="UP000829563"/>
    </source>
</evidence>